<protein>
    <submittedName>
        <fullName evidence="2">Uncharacterized protein</fullName>
    </submittedName>
</protein>
<reference evidence="2" key="1">
    <citation type="submission" date="2022-11" db="UniProtKB">
        <authorList>
            <consortium name="WormBaseParasite"/>
        </authorList>
    </citation>
    <scope>IDENTIFICATION</scope>
</reference>
<dbReference type="PROSITE" id="PS50092">
    <property type="entry name" value="TSP1"/>
    <property type="match status" value="1"/>
</dbReference>
<dbReference type="PANTHER" id="PTHR31507">
    <property type="entry name" value="PROTEIN CBG15923"/>
    <property type="match status" value="1"/>
</dbReference>
<dbReference type="WBParaSite" id="ACRNAN_scaffold9637.g25465.t1">
    <property type="protein sequence ID" value="ACRNAN_scaffold9637.g25465.t1"/>
    <property type="gene ID" value="ACRNAN_scaffold9637.g25465"/>
</dbReference>
<organism evidence="1 2">
    <name type="scientific">Acrobeloides nanus</name>
    <dbReference type="NCBI Taxonomy" id="290746"/>
    <lineage>
        <taxon>Eukaryota</taxon>
        <taxon>Metazoa</taxon>
        <taxon>Ecdysozoa</taxon>
        <taxon>Nematoda</taxon>
        <taxon>Chromadorea</taxon>
        <taxon>Rhabditida</taxon>
        <taxon>Tylenchina</taxon>
        <taxon>Cephalobomorpha</taxon>
        <taxon>Cephaloboidea</taxon>
        <taxon>Cephalobidae</taxon>
        <taxon>Acrobeloides</taxon>
    </lineage>
</organism>
<keyword evidence="1" id="KW-1185">Reference proteome</keyword>
<evidence type="ECO:0000313" key="1">
    <source>
        <dbReference type="Proteomes" id="UP000887540"/>
    </source>
</evidence>
<evidence type="ECO:0000313" key="2">
    <source>
        <dbReference type="WBParaSite" id="ACRNAN_scaffold9637.g25465.t1"/>
    </source>
</evidence>
<dbReference type="InterPro" id="IPR000884">
    <property type="entry name" value="TSP1_rpt"/>
</dbReference>
<dbReference type="Proteomes" id="UP000887540">
    <property type="component" value="Unplaced"/>
</dbReference>
<sequence length="166" mass="17910">MKKFIIDIREAVLAVLIWLQHLFMTQQYNSLPGEIILNAVFNCTFVNGFLQWTISDFGPDPISNKVICEATPYPSTTGLETTTASVTCPPGGTWSAWNSGACNDTCGMWGTLAQTRTCLSAANGCPCTGASSQQSSYCGPLVCKFPRSMCRAGYTRTALNAQIICV</sequence>
<name>A0A914ERD8_9BILA</name>
<dbReference type="AlphaFoldDB" id="A0A914ERD8"/>
<accession>A0A914ERD8</accession>
<proteinExistence type="predicted"/>
<dbReference type="PANTHER" id="PTHR31507:SF3">
    <property type="entry name" value="TIL DOMAIN-CONTAINING PROTEIN"/>
    <property type="match status" value="1"/>
</dbReference>